<dbReference type="Proteomes" id="UP000000239">
    <property type="component" value="Chromosome"/>
</dbReference>
<dbReference type="OrthoDB" id="5739852at2"/>
<dbReference type="STRING" id="290398.Csal_3107"/>
<feature type="compositionally biased region" description="Low complexity" evidence="2">
    <location>
        <begin position="109"/>
        <end position="130"/>
    </location>
</feature>
<dbReference type="EMBL" id="CP000285">
    <property type="protein sequence ID" value="ABE60451.1"/>
    <property type="molecule type" value="Genomic_DNA"/>
</dbReference>
<feature type="compositionally biased region" description="Low complexity" evidence="2">
    <location>
        <begin position="144"/>
        <end position="181"/>
    </location>
</feature>
<dbReference type="PANTHER" id="PTHR38043:SF1">
    <property type="entry name" value="PROTEIN HEMX"/>
    <property type="match status" value="1"/>
</dbReference>
<evidence type="ECO:0000256" key="3">
    <source>
        <dbReference type="SAM" id="Phobius"/>
    </source>
</evidence>
<keyword evidence="1" id="KW-0175">Coiled coil</keyword>
<keyword evidence="3" id="KW-1133">Transmembrane helix</keyword>
<keyword evidence="5" id="KW-1185">Reference proteome</keyword>
<dbReference type="KEGG" id="csa:Csal_3107"/>
<dbReference type="InterPro" id="IPR007470">
    <property type="entry name" value="HemX"/>
</dbReference>
<evidence type="ECO:0008006" key="6">
    <source>
        <dbReference type="Google" id="ProtNLM"/>
    </source>
</evidence>
<dbReference type="eggNOG" id="COG2959">
    <property type="taxonomic scope" value="Bacteria"/>
</dbReference>
<keyword evidence="3" id="KW-0472">Membrane</keyword>
<evidence type="ECO:0000256" key="2">
    <source>
        <dbReference type="SAM" id="MobiDB-lite"/>
    </source>
</evidence>
<feature type="compositionally biased region" description="Basic and acidic residues" evidence="2">
    <location>
        <begin position="38"/>
        <end position="56"/>
    </location>
</feature>
<evidence type="ECO:0000313" key="5">
    <source>
        <dbReference type="Proteomes" id="UP000000239"/>
    </source>
</evidence>
<gene>
    <name evidence="4" type="ordered locus">Csal_3107</name>
</gene>
<feature type="compositionally biased region" description="Polar residues" evidence="2">
    <location>
        <begin position="510"/>
        <end position="519"/>
    </location>
</feature>
<dbReference type="GeneID" id="95336093"/>
<dbReference type="Pfam" id="PF04375">
    <property type="entry name" value="HemX"/>
    <property type="match status" value="1"/>
</dbReference>
<proteinExistence type="predicted"/>
<feature type="compositionally biased region" description="Low complexity" evidence="2">
    <location>
        <begin position="57"/>
        <end position="99"/>
    </location>
</feature>
<sequence>MSKRQDQDDKQTPAEGATSSDETSESPATRDTTSGKADTADRVADASHGASDKAAEDAASSKASSSDASTVSTSGDTASSSDETPASKTSTSSRSASPTQRDAQAARDTSTQSSTQGKTASSSSKSATRAASKRTGKAAGGSSSGAASTAGASASGKPSASKAEASQGTPPPGGASTTPSRGGNGSGRGLAILALVIAVIVAIVVALGLGYGWKRLQAQQAELASAGEENAQTIATLRDRLDQREQAFASLRDDFASYRQDVDDNLDKVLAELAEEQDADPREWLHAEAEYLLRLANQRLRLERDVQGAQALLEAADQRLAEADNPALIPVRRAIQSELAALDSVPRVDQTGLYLALMAQQEQLATLPLKQDVEEIAAQNADDSPLEGGWREQLARLGGELKDLVVVRRHDEALEALMTPEQESYLRQNVRLLLEQAQLALLKTEPKLYRASLDKATTLIERYYDTEREAVTTSLERLRSMRDKTIRPELPDISESQQTLKDFIEKRFQDNGSDGNATRQGAGDATAPSGDEGDSA</sequence>
<feature type="compositionally biased region" description="Polar residues" evidence="2">
    <location>
        <begin position="17"/>
        <end position="36"/>
    </location>
</feature>
<dbReference type="RefSeq" id="WP_011508397.1">
    <property type="nucleotide sequence ID" value="NC_007963.1"/>
</dbReference>
<feature type="transmembrane region" description="Helical" evidence="3">
    <location>
        <begin position="190"/>
        <end position="213"/>
    </location>
</feature>
<organism evidence="4 5">
    <name type="scientific">Chromohalobacter israelensis (strain ATCC BAA-138 / DSM 3043 / CIP 106854 / NCIMB 13768 / 1H11)</name>
    <name type="common">Chromohalobacter salexigens</name>
    <dbReference type="NCBI Taxonomy" id="290398"/>
    <lineage>
        <taxon>Bacteria</taxon>
        <taxon>Pseudomonadati</taxon>
        <taxon>Pseudomonadota</taxon>
        <taxon>Gammaproteobacteria</taxon>
        <taxon>Oceanospirillales</taxon>
        <taxon>Halomonadaceae</taxon>
        <taxon>Chromohalobacter</taxon>
    </lineage>
</organism>
<dbReference type="HOGENOM" id="CLU_036381_2_0_6"/>
<feature type="region of interest" description="Disordered" evidence="2">
    <location>
        <begin position="505"/>
        <end position="536"/>
    </location>
</feature>
<accession>Q1QSV7</accession>
<feature type="compositionally biased region" description="Basic and acidic residues" evidence="2">
    <location>
        <begin position="1"/>
        <end position="12"/>
    </location>
</feature>
<evidence type="ECO:0000256" key="1">
    <source>
        <dbReference type="SAM" id="Coils"/>
    </source>
</evidence>
<dbReference type="CDD" id="cd22958">
    <property type="entry name" value="DD_DPY30_SDC1-like"/>
    <property type="match status" value="1"/>
</dbReference>
<feature type="region of interest" description="Disordered" evidence="2">
    <location>
        <begin position="1"/>
        <end position="183"/>
    </location>
</feature>
<reference evidence="4 5" key="1">
    <citation type="journal article" date="2011" name="Stand. Genomic Sci.">
        <title>Complete genome sequence of the halophilic and highly halotolerant Chromohalobacter salexigens type strain (1H11(T)).</title>
        <authorList>
            <person name="Copeland A."/>
            <person name="O'Connor K."/>
            <person name="Lucas S."/>
            <person name="Lapidus A."/>
            <person name="Berry K.W."/>
            <person name="Detter J.C."/>
            <person name="Del Rio T.G."/>
            <person name="Hammon N."/>
            <person name="Dalin E."/>
            <person name="Tice H."/>
            <person name="Pitluck S."/>
            <person name="Bruce D."/>
            <person name="Goodwin L."/>
            <person name="Han C."/>
            <person name="Tapia R."/>
            <person name="Saunders E."/>
            <person name="Schmutz J."/>
            <person name="Brettin T."/>
            <person name="Larimer F."/>
            <person name="Land M."/>
            <person name="Hauser L."/>
            <person name="Vargas C."/>
            <person name="Nieto J.J."/>
            <person name="Kyrpides N.C."/>
            <person name="Ivanova N."/>
            <person name="Goker M."/>
            <person name="Klenk H.P."/>
            <person name="Csonka L.N."/>
            <person name="Woyke T."/>
        </authorList>
    </citation>
    <scope>NUCLEOTIDE SEQUENCE [LARGE SCALE GENOMIC DNA]</scope>
    <source>
        <strain evidence="5">ATCC BAA-138 / DSM 3043 / CIP 106854 / NCIMB 13768 / 1H11</strain>
    </source>
</reference>
<keyword evidence="3" id="KW-0812">Transmembrane</keyword>
<protein>
    <recommendedName>
        <fullName evidence="6">Uroporphyrin-3 C-methyltransferase</fullName>
    </recommendedName>
</protein>
<name>Q1QSV7_CHRI1</name>
<feature type="coiled-coil region" evidence="1">
    <location>
        <begin position="234"/>
        <end position="319"/>
    </location>
</feature>
<dbReference type="AlphaFoldDB" id="Q1QSV7"/>
<evidence type="ECO:0000313" key="4">
    <source>
        <dbReference type="EMBL" id="ABE60451.1"/>
    </source>
</evidence>
<dbReference type="PANTHER" id="PTHR38043">
    <property type="entry name" value="PROTEIN HEMX"/>
    <property type="match status" value="1"/>
</dbReference>